<evidence type="ECO:0000313" key="3">
    <source>
        <dbReference type="Proteomes" id="UP001527925"/>
    </source>
</evidence>
<feature type="region of interest" description="Disordered" evidence="1">
    <location>
        <begin position="117"/>
        <end position="136"/>
    </location>
</feature>
<dbReference type="PANTHER" id="PTHR46586">
    <property type="entry name" value="ANKYRIN REPEAT-CONTAINING PROTEIN"/>
    <property type="match status" value="1"/>
</dbReference>
<evidence type="ECO:0000313" key="2">
    <source>
        <dbReference type="EMBL" id="KAL2920395.1"/>
    </source>
</evidence>
<feature type="region of interest" description="Disordered" evidence="1">
    <location>
        <begin position="558"/>
        <end position="602"/>
    </location>
</feature>
<dbReference type="EMBL" id="JADGIZ020000001">
    <property type="protein sequence ID" value="KAL2920395.1"/>
    <property type="molecule type" value="Genomic_DNA"/>
</dbReference>
<name>A0ABR4NLK6_9FUNG</name>
<dbReference type="InterPro" id="IPR036770">
    <property type="entry name" value="Ankyrin_rpt-contain_sf"/>
</dbReference>
<gene>
    <name evidence="2" type="ORF">HK105_200468</name>
</gene>
<proteinExistence type="predicted"/>
<evidence type="ECO:0008006" key="4">
    <source>
        <dbReference type="Google" id="ProtNLM"/>
    </source>
</evidence>
<keyword evidence="3" id="KW-1185">Reference proteome</keyword>
<dbReference type="Proteomes" id="UP001527925">
    <property type="component" value="Unassembled WGS sequence"/>
</dbReference>
<comment type="caution">
    <text evidence="2">The sequence shown here is derived from an EMBL/GenBank/DDBJ whole genome shotgun (WGS) entry which is preliminary data.</text>
</comment>
<dbReference type="SUPFAM" id="SSF48403">
    <property type="entry name" value="Ankyrin repeat"/>
    <property type="match status" value="1"/>
</dbReference>
<dbReference type="InterPro" id="IPR002110">
    <property type="entry name" value="Ankyrin_rpt"/>
</dbReference>
<evidence type="ECO:0000256" key="1">
    <source>
        <dbReference type="SAM" id="MobiDB-lite"/>
    </source>
</evidence>
<sequence>MHQTQQQQPPQPGSFSAEAALLAASKHRDATDAAMRALTARIDSQLAGLRADNAALRAEVSALRADSASQRAEGVSLRAEVATVRNDLRALARAKPGHAPTRSVSLIMGSSSGVSKAPAAAGVASHPAPAARARPAPTNHWDRLAQELKDMIIDDAGPLTKVVCGRVSSALRLSRDDQSRMWVEAFALDWRGDLAKLKPRETLKACRPRDFWAITTREMHGRVAQLLDSYRRAVVLDQVAMRNDWQELVVGTTPAHVMRTAVAAEVSVDQCKQLIASGRLSITHELIERAAAAGRLDLIDWLAGEVPDDAVDWTEAVMDRAAGSGNLELVIWLHTHRSEGCTTDALRNAARNGHLDVVRWLCENRNEVDADEAVEAAAHSGHLAVVEYLAERASRDGLEEAALTASYKHHLHILEWLYAHRREALVGETVANASWSHDCRVFEFLHTQMPELFTRGVVDEAITNAAEEFCVEVLFWLRAKFSEWFAAHPIATVDGYSAGDVLEWVAERRPLDAQDALRRAIAEENLVAIKWLLEHHESQMRQTMIEMAEAVLAEHGELDEFNQDGNDEDDWEDEDEDDEDDDDDNGNNGGSDEEWETDEGAD</sequence>
<organism evidence="2 3">
    <name type="scientific">Polyrhizophydium stewartii</name>
    <dbReference type="NCBI Taxonomy" id="2732419"/>
    <lineage>
        <taxon>Eukaryota</taxon>
        <taxon>Fungi</taxon>
        <taxon>Fungi incertae sedis</taxon>
        <taxon>Chytridiomycota</taxon>
        <taxon>Chytridiomycota incertae sedis</taxon>
        <taxon>Chytridiomycetes</taxon>
        <taxon>Rhizophydiales</taxon>
        <taxon>Rhizophydiales incertae sedis</taxon>
        <taxon>Polyrhizophydium</taxon>
    </lineage>
</organism>
<dbReference type="PANTHER" id="PTHR46586:SF3">
    <property type="entry name" value="ANKYRIN REPEAT-CONTAINING PROTEIN"/>
    <property type="match status" value="1"/>
</dbReference>
<feature type="compositionally biased region" description="Acidic residues" evidence="1">
    <location>
        <begin position="559"/>
        <end position="602"/>
    </location>
</feature>
<protein>
    <recommendedName>
        <fullName evidence="4">Ankyrin repeat protein</fullName>
    </recommendedName>
</protein>
<dbReference type="Gene3D" id="1.25.40.20">
    <property type="entry name" value="Ankyrin repeat-containing domain"/>
    <property type="match status" value="1"/>
</dbReference>
<dbReference type="Pfam" id="PF12796">
    <property type="entry name" value="Ank_2"/>
    <property type="match status" value="1"/>
</dbReference>
<accession>A0ABR4NLK6</accession>
<dbReference type="InterPro" id="IPR052050">
    <property type="entry name" value="SecEffector_AnkRepeat"/>
</dbReference>
<reference evidence="2 3" key="1">
    <citation type="submission" date="2023-09" db="EMBL/GenBank/DDBJ databases">
        <title>Pangenome analysis of Batrachochytrium dendrobatidis and related Chytrids.</title>
        <authorList>
            <person name="Yacoub M.N."/>
            <person name="Stajich J.E."/>
            <person name="James T.Y."/>
        </authorList>
    </citation>
    <scope>NUCLEOTIDE SEQUENCE [LARGE SCALE GENOMIC DNA]</scope>
    <source>
        <strain evidence="2 3">JEL0888</strain>
    </source>
</reference>